<dbReference type="STRING" id="339866.GCA_001418255_01444"/>
<accession>A0A0K6I0E0</accession>
<gene>
    <name evidence="2" type="ORF">Ga0061069_104214</name>
</gene>
<dbReference type="AlphaFoldDB" id="A0A0K6I0E0"/>
<dbReference type="InterPro" id="IPR021244">
    <property type="entry name" value="DUF2802"/>
</dbReference>
<feature type="compositionally biased region" description="Low complexity" evidence="1">
    <location>
        <begin position="84"/>
        <end position="100"/>
    </location>
</feature>
<evidence type="ECO:0000256" key="1">
    <source>
        <dbReference type="SAM" id="MobiDB-lite"/>
    </source>
</evidence>
<keyword evidence="3" id="KW-1185">Reference proteome</keyword>
<proteinExistence type="predicted"/>
<dbReference type="EMBL" id="CYHF01000004">
    <property type="protein sequence ID" value="CUA96609.1"/>
    <property type="molecule type" value="Genomic_DNA"/>
</dbReference>
<evidence type="ECO:0000313" key="3">
    <source>
        <dbReference type="Proteomes" id="UP000183649"/>
    </source>
</evidence>
<protein>
    <recommendedName>
        <fullName evidence="4">DUF2802 domain-containing protein</fullName>
    </recommendedName>
</protein>
<dbReference type="RefSeq" id="WP_055450414.1">
    <property type="nucleotide sequence ID" value="NZ_CYHF01000004.1"/>
</dbReference>
<evidence type="ECO:0008006" key="4">
    <source>
        <dbReference type="Google" id="ProtNLM"/>
    </source>
</evidence>
<dbReference type="Pfam" id="PF10975">
    <property type="entry name" value="DUF2802"/>
    <property type="match status" value="1"/>
</dbReference>
<dbReference type="Proteomes" id="UP000183649">
    <property type="component" value="Unassembled WGS sequence"/>
</dbReference>
<evidence type="ECO:0000313" key="2">
    <source>
        <dbReference type="EMBL" id="CUA96609.1"/>
    </source>
</evidence>
<dbReference type="OrthoDB" id="8562683at2"/>
<reference evidence="3" key="1">
    <citation type="submission" date="2015-08" db="EMBL/GenBank/DDBJ databases">
        <authorList>
            <person name="Varghese N."/>
        </authorList>
    </citation>
    <scope>NUCLEOTIDE SEQUENCE [LARGE SCALE GENOMIC DNA]</scope>
    <source>
        <strain evidence="3">DSM 18181</strain>
    </source>
</reference>
<sequence length="159" mass="16949">MTLILLVFAALIVALQIALTLTLKRMLDLLATTRDQVHGLQLRIQTLEQEREAATPPPSALFTLAPRADAAPEPVSDPSPMPTPSTSSTAPDPQAPAASAGFTDFPVLHESPDLPPADEVGAKVRALARQGLPVRDIAERCGLSEAEAELIIHLRQEPI</sequence>
<feature type="region of interest" description="Disordered" evidence="1">
    <location>
        <begin position="49"/>
        <end position="117"/>
    </location>
</feature>
<organism evidence="2 3">
    <name type="scientific">Thiomonas bhubaneswarensis</name>
    <dbReference type="NCBI Taxonomy" id="339866"/>
    <lineage>
        <taxon>Bacteria</taxon>
        <taxon>Pseudomonadati</taxon>
        <taxon>Pseudomonadota</taxon>
        <taxon>Betaproteobacteria</taxon>
        <taxon>Burkholderiales</taxon>
        <taxon>Thiomonas</taxon>
    </lineage>
</organism>
<name>A0A0K6I0E0_9BURK</name>